<accession>A0A371JV89</accession>
<dbReference type="RefSeq" id="WP_116183598.1">
    <property type="nucleotide sequence ID" value="NZ_QTJX01000001.1"/>
</dbReference>
<dbReference type="EMBL" id="QTJX01000001">
    <property type="protein sequence ID" value="RDY61717.1"/>
    <property type="molecule type" value="Genomic_DNA"/>
</dbReference>
<evidence type="ECO:0000313" key="2">
    <source>
        <dbReference type="Proteomes" id="UP000261828"/>
    </source>
</evidence>
<protein>
    <submittedName>
        <fullName evidence="1">Uncharacterized protein</fullName>
    </submittedName>
</protein>
<evidence type="ECO:0000313" key="1">
    <source>
        <dbReference type="EMBL" id="RDY61717.1"/>
    </source>
</evidence>
<proteinExistence type="predicted"/>
<comment type="caution">
    <text evidence="1">The sequence shown here is derived from an EMBL/GenBank/DDBJ whole genome shotgun (WGS) entry which is preliminary data.</text>
</comment>
<reference evidence="1 2" key="1">
    <citation type="submission" date="2018-08" db="EMBL/GenBank/DDBJ databases">
        <title>Muricauda nanhaiensis sp. nov., isolated from seawater of the South China Sea.</title>
        <authorList>
            <person name="Dang Y."/>
        </authorList>
    </citation>
    <scope>NUCLEOTIDE SEQUENCE [LARGE SCALE GENOMIC DNA]</scope>
    <source>
        <strain evidence="1 2">SM1704</strain>
    </source>
</reference>
<keyword evidence="2" id="KW-1185">Reference proteome</keyword>
<gene>
    <name evidence="1" type="ORF">DX873_06095</name>
</gene>
<sequence length="282" mass="31324">MKPSTVLALVIIVIFTSCKNKSKEVEPTSSETRFNIEKDLLLVQYDCKTDVDDLHSVAAFATLLSNPDYSKINYHAVAGTYGTQKGLYVPPNDLFQLSFGNNWTDAHNNVEAAVEKVKPLVKSALSQGGNIWIADAGQSDFSAHLIRAVQPELSEMDLAERIHIVQHSDWNEEVTSPESLKFVKQNIDYIKIPDGNSVGNGTPGFRSPEFTAWEAELTNPELISIWKLAVDLGNTYNGKDGRYLNEAIEAGGLDFSDLSEVCWILDIENIKDTDQFFSLYAN</sequence>
<dbReference type="OrthoDB" id="7403807at2"/>
<organism evidence="1 2">
    <name type="scientific">Flagellimonas nanhaiensis</name>
    <dbReference type="NCBI Taxonomy" id="2292706"/>
    <lineage>
        <taxon>Bacteria</taxon>
        <taxon>Pseudomonadati</taxon>
        <taxon>Bacteroidota</taxon>
        <taxon>Flavobacteriia</taxon>
        <taxon>Flavobacteriales</taxon>
        <taxon>Flavobacteriaceae</taxon>
        <taxon>Flagellimonas</taxon>
    </lineage>
</organism>
<name>A0A371JV89_9FLAO</name>
<dbReference type="AlphaFoldDB" id="A0A371JV89"/>
<dbReference type="Proteomes" id="UP000261828">
    <property type="component" value="Unassembled WGS sequence"/>
</dbReference>
<dbReference type="PROSITE" id="PS51257">
    <property type="entry name" value="PROKAR_LIPOPROTEIN"/>
    <property type="match status" value="1"/>
</dbReference>